<evidence type="ECO:0000256" key="2">
    <source>
        <dbReference type="ARBA" id="ARBA00022490"/>
    </source>
</evidence>
<dbReference type="InterPro" id="IPR030230">
    <property type="entry name" value="Gpn1/Npa3/XAB1"/>
</dbReference>
<evidence type="ECO:0000256" key="5">
    <source>
        <dbReference type="ARBA" id="ARBA00023054"/>
    </source>
</evidence>
<dbReference type="Proteomes" id="UP000785679">
    <property type="component" value="Unassembled WGS sequence"/>
</dbReference>
<evidence type="ECO:0000256" key="9">
    <source>
        <dbReference type="RuleBase" id="RU365059"/>
    </source>
</evidence>
<comment type="caution">
    <text evidence="10">The sequence shown here is derived from an EMBL/GenBank/DDBJ whole genome shotgun (WGS) entry which is preliminary data.</text>
</comment>
<dbReference type="PANTHER" id="PTHR21231:SF8">
    <property type="entry name" value="GPN-LOOP GTPASE 1"/>
    <property type="match status" value="1"/>
</dbReference>
<keyword evidence="4 9" id="KW-0378">Hydrolase</keyword>
<comment type="similarity">
    <text evidence="1 9">Belongs to the GPN-loop GTPase family.</text>
</comment>
<name>A0A8J8P4D2_HALGN</name>
<keyword evidence="11" id="KW-1185">Reference proteome</keyword>
<evidence type="ECO:0000256" key="1">
    <source>
        <dbReference type="ARBA" id="ARBA00005290"/>
    </source>
</evidence>
<sequence length="282" mass="31661">MPTVLIVLGMAGSGKTTFVQRLISTLAMMGKRTYNVNLDPAVLEVNFPANIDIRDSVKYKSVMKTYKLGPNGAILTCLNIFAAQFDQVVKLIEQKKGQVDYVVIDTPGQIEAFSQSASGQIITESLACTFPTVNLYIADTVRCENPNTFTSNMLYSLSILYKSKLPMLVCFNKNDILDHTFALEWMQDFDLLDQNLSKVDTYLSSLSRSLSLVLEEFYRTVEACGVSARTGKGFEGMIETVGRCRGEYFEVYHREMVERIKDRNAKEKEALSALDVAMKQQQ</sequence>
<keyword evidence="6 9" id="KW-0342">GTP-binding</keyword>
<keyword evidence="5" id="KW-0175">Coiled coil</keyword>
<comment type="subcellular location">
    <subcellularLocation>
        <location evidence="9">Cytoplasm</location>
    </subcellularLocation>
    <subcellularLocation>
        <location evidence="9">Nucleus</location>
    </subcellularLocation>
</comment>
<evidence type="ECO:0000313" key="10">
    <source>
        <dbReference type="EMBL" id="TNV86728.1"/>
    </source>
</evidence>
<dbReference type="EMBL" id="RRYP01000870">
    <property type="protein sequence ID" value="TNV86728.1"/>
    <property type="molecule type" value="Genomic_DNA"/>
</dbReference>
<dbReference type="GO" id="GO:0003924">
    <property type="term" value="F:GTPase activity"/>
    <property type="evidence" value="ECO:0007669"/>
    <property type="project" value="InterPro"/>
</dbReference>
<dbReference type="AlphaFoldDB" id="A0A8J8P4D2"/>
<dbReference type="SUPFAM" id="SSF52540">
    <property type="entry name" value="P-loop containing nucleoside triphosphate hydrolases"/>
    <property type="match status" value="1"/>
</dbReference>
<comment type="subunit">
    <text evidence="9">Binds to RNA polymerase II.</text>
</comment>
<dbReference type="InterPro" id="IPR004130">
    <property type="entry name" value="Gpn"/>
</dbReference>
<dbReference type="CDD" id="cd17870">
    <property type="entry name" value="GPN1"/>
    <property type="match status" value="1"/>
</dbReference>
<keyword evidence="2 9" id="KW-0963">Cytoplasm</keyword>
<evidence type="ECO:0000256" key="4">
    <source>
        <dbReference type="ARBA" id="ARBA00022801"/>
    </source>
</evidence>
<dbReference type="OrthoDB" id="243313at2759"/>
<gene>
    <name evidence="10" type="ORF">FGO68_gene6119</name>
</gene>
<evidence type="ECO:0000313" key="11">
    <source>
        <dbReference type="Proteomes" id="UP000785679"/>
    </source>
</evidence>
<evidence type="ECO:0000256" key="3">
    <source>
        <dbReference type="ARBA" id="ARBA00022741"/>
    </source>
</evidence>
<dbReference type="EC" id="3.6.5.-" evidence="9"/>
<dbReference type="Pfam" id="PF03029">
    <property type="entry name" value="ATP_bind_1"/>
    <property type="match status" value="1"/>
</dbReference>
<accession>A0A8J8P4D2</accession>
<dbReference type="GO" id="GO:0005525">
    <property type="term" value="F:GTP binding"/>
    <property type="evidence" value="ECO:0007669"/>
    <property type="project" value="UniProtKB-KW"/>
</dbReference>
<dbReference type="InterPro" id="IPR027417">
    <property type="entry name" value="P-loop_NTPase"/>
</dbReference>
<comment type="function">
    <text evidence="8 9">Small GTPase required for proper nuclear import of RNA polymerase II (RNAPII). May act at an RNAP assembly step prior to nuclear import.</text>
</comment>
<evidence type="ECO:0000256" key="6">
    <source>
        <dbReference type="ARBA" id="ARBA00023134"/>
    </source>
</evidence>
<dbReference type="PANTHER" id="PTHR21231">
    <property type="entry name" value="XPA-BINDING PROTEIN 1-RELATED"/>
    <property type="match status" value="1"/>
</dbReference>
<keyword evidence="3 9" id="KW-0547">Nucleotide-binding</keyword>
<proteinExistence type="inferred from homology"/>
<organism evidence="10 11">
    <name type="scientific">Halteria grandinella</name>
    <dbReference type="NCBI Taxonomy" id="5974"/>
    <lineage>
        <taxon>Eukaryota</taxon>
        <taxon>Sar</taxon>
        <taxon>Alveolata</taxon>
        <taxon>Ciliophora</taxon>
        <taxon>Intramacronucleata</taxon>
        <taxon>Spirotrichea</taxon>
        <taxon>Stichotrichia</taxon>
        <taxon>Sporadotrichida</taxon>
        <taxon>Halteriidae</taxon>
        <taxon>Halteria</taxon>
    </lineage>
</organism>
<keyword evidence="7" id="KW-0539">Nucleus</keyword>
<dbReference type="GO" id="GO:0005634">
    <property type="term" value="C:nucleus"/>
    <property type="evidence" value="ECO:0007669"/>
    <property type="project" value="UniProtKB-SubCell"/>
</dbReference>
<evidence type="ECO:0000256" key="7">
    <source>
        <dbReference type="ARBA" id="ARBA00023242"/>
    </source>
</evidence>
<dbReference type="Gene3D" id="3.40.50.300">
    <property type="entry name" value="P-loop containing nucleotide triphosphate hydrolases"/>
    <property type="match status" value="1"/>
</dbReference>
<protein>
    <recommendedName>
        <fullName evidence="9">GPN-loop GTPase</fullName>
        <ecNumber evidence="9">3.6.5.-</ecNumber>
    </recommendedName>
</protein>
<dbReference type="GO" id="GO:0005737">
    <property type="term" value="C:cytoplasm"/>
    <property type="evidence" value="ECO:0007669"/>
    <property type="project" value="UniProtKB-SubCell"/>
</dbReference>
<evidence type="ECO:0000256" key="8">
    <source>
        <dbReference type="ARBA" id="ARBA00055682"/>
    </source>
</evidence>
<dbReference type="FunFam" id="3.40.50.300:FF:000888">
    <property type="entry name" value="GPN-loop GTPase 1"/>
    <property type="match status" value="1"/>
</dbReference>
<reference evidence="10" key="1">
    <citation type="submission" date="2019-06" db="EMBL/GenBank/DDBJ databases">
        <authorList>
            <person name="Zheng W."/>
        </authorList>
    </citation>
    <scope>NUCLEOTIDE SEQUENCE</scope>
    <source>
        <strain evidence="10">QDHG01</strain>
    </source>
</reference>